<evidence type="ECO:0000313" key="2">
    <source>
        <dbReference type="Proteomes" id="UP000031670"/>
    </source>
</evidence>
<dbReference type="Proteomes" id="UP000031670">
    <property type="component" value="Unassembled WGS sequence"/>
</dbReference>
<dbReference type="AlphaFoldDB" id="A0A0B8PQ85"/>
<dbReference type="EMBL" id="BBSA01000015">
    <property type="protein sequence ID" value="GAM64839.1"/>
    <property type="molecule type" value="Genomic_DNA"/>
</dbReference>
<protein>
    <submittedName>
        <fullName evidence="1">Uncharacterized protein</fullName>
    </submittedName>
</protein>
<name>A0A0B8PQ85_9VIBR</name>
<sequence length="74" mass="8566">MIMQATKSKDVVALDEFFRHEVEVKSDYVVITTETGKRLFHTDPTKEIGSVKGRVFSVSCRAKWSPYFMMGFRD</sequence>
<reference evidence="1 2" key="1">
    <citation type="submission" date="2015-01" db="EMBL/GenBank/DDBJ databases">
        <title>Vibrio sp. C5 JCM 19232 whole genome shotgun sequence.</title>
        <authorList>
            <person name="Sawabe T."/>
            <person name="Meirelles P."/>
            <person name="Feng G."/>
            <person name="Sayaka M."/>
            <person name="Hattori M."/>
            <person name="Ohkuma M."/>
        </authorList>
    </citation>
    <scope>NUCLEOTIDE SEQUENCE [LARGE SCALE GENOMIC DNA]</scope>
    <source>
        <strain evidence="1 2">JCM19232</strain>
    </source>
</reference>
<reference evidence="1 2" key="2">
    <citation type="submission" date="2015-01" db="EMBL/GenBank/DDBJ databases">
        <authorList>
            <consortium name="NBRP consortium"/>
            <person name="Sawabe T."/>
            <person name="Meirelles P."/>
            <person name="Feng G."/>
            <person name="Sayaka M."/>
            <person name="Hattori M."/>
            <person name="Ohkuma M."/>
        </authorList>
    </citation>
    <scope>NUCLEOTIDE SEQUENCE [LARGE SCALE GENOMIC DNA]</scope>
    <source>
        <strain evidence="1 2">JCM19232</strain>
    </source>
</reference>
<accession>A0A0B8PQ85</accession>
<evidence type="ECO:0000313" key="1">
    <source>
        <dbReference type="EMBL" id="GAM64839.1"/>
    </source>
</evidence>
<proteinExistence type="predicted"/>
<gene>
    <name evidence="1" type="ORF">JCM19232_3132</name>
</gene>
<organism evidence="1 2">
    <name type="scientific">Vibrio ishigakensis</name>
    <dbReference type="NCBI Taxonomy" id="1481914"/>
    <lineage>
        <taxon>Bacteria</taxon>
        <taxon>Pseudomonadati</taxon>
        <taxon>Pseudomonadota</taxon>
        <taxon>Gammaproteobacteria</taxon>
        <taxon>Vibrionales</taxon>
        <taxon>Vibrionaceae</taxon>
        <taxon>Vibrio</taxon>
    </lineage>
</organism>
<comment type="caution">
    <text evidence="1">The sequence shown here is derived from an EMBL/GenBank/DDBJ whole genome shotgun (WGS) entry which is preliminary data.</text>
</comment>